<dbReference type="EMBL" id="JALD01000048">
    <property type="protein sequence ID" value="EUD10783.1"/>
    <property type="molecule type" value="Genomic_DNA"/>
</dbReference>
<protein>
    <submittedName>
        <fullName evidence="1">Uncharacterized protein</fullName>
    </submittedName>
</protein>
<accession>A0AAV3M4V8</accession>
<organism evidence="1 2">
    <name type="scientific">Providencia alcalifaciens 205/92</name>
    <dbReference type="NCBI Taxonomy" id="1256988"/>
    <lineage>
        <taxon>Bacteria</taxon>
        <taxon>Pseudomonadati</taxon>
        <taxon>Pseudomonadota</taxon>
        <taxon>Gammaproteobacteria</taxon>
        <taxon>Enterobacterales</taxon>
        <taxon>Morganellaceae</taxon>
        <taxon>Providencia</taxon>
    </lineage>
</organism>
<name>A0AAV3M4V8_9GAMM</name>
<sequence>MSLLGSYVKRVSNSSKDLQRYPIVFASETAHQKFQAYKTKMTQEFGIVRPQKTGPLDENVGSHVIYALQNVSTYCARDFEFNDKQKIYITGHGGAGKNTLQVDNQKFTMQDVAKALVDMGVPKTTTDIRLTSCYSADTKSITDIKASDLSQYSEKLIKTSTLLGIQINKETAKAPAEHLLDALNDFGYTSVTVTGYHGAGMYFDGKRFPENSLRSTVKPSDPNYNPEDTVRRRDVSEKFISEID</sequence>
<dbReference type="Proteomes" id="UP000022311">
    <property type="component" value="Unassembled WGS sequence"/>
</dbReference>
<proteinExistence type="predicted"/>
<dbReference type="AlphaFoldDB" id="A0AAV3M4V8"/>
<dbReference type="RefSeq" id="WP_036962424.1">
    <property type="nucleotide sequence ID" value="NZ_JALD01000048.1"/>
</dbReference>
<comment type="caution">
    <text evidence="1">The sequence shown here is derived from an EMBL/GenBank/DDBJ whole genome shotgun (WGS) entry which is preliminary data.</text>
</comment>
<evidence type="ECO:0000313" key="2">
    <source>
        <dbReference type="Proteomes" id="UP000022311"/>
    </source>
</evidence>
<gene>
    <name evidence="1" type="ORF">HMPREF1563_0187</name>
</gene>
<evidence type="ECO:0000313" key="1">
    <source>
        <dbReference type="EMBL" id="EUD10783.1"/>
    </source>
</evidence>
<reference evidence="1 2" key="1">
    <citation type="submission" date="2014-01" db="EMBL/GenBank/DDBJ databases">
        <authorList>
            <person name="Durkin A.S."/>
            <person name="McCorrison J."/>
            <person name="Torralba M."/>
            <person name="Gillis M."/>
            <person name="Haft D.H."/>
            <person name="Methe B."/>
            <person name="Sutton G."/>
            <person name="Nelson K.E."/>
        </authorList>
    </citation>
    <scope>NUCLEOTIDE SEQUENCE [LARGE SCALE GENOMIC DNA]</scope>
    <source>
        <strain evidence="1 2">205/92</strain>
    </source>
</reference>